<name>A0A1C4YS67_9ACTN</name>
<comment type="pathway">
    <text evidence="6">Amino-acid biosynthesis; L-histidine biosynthesis; L-histidine from 5-phospho-alpha-D-ribose 1-diphosphate: step 7/9.</text>
</comment>
<feature type="modified residue" description="N6-(pyridoxal phosphate)lysine" evidence="6">
    <location>
        <position position="221"/>
    </location>
</feature>
<dbReference type="InterPro" id="IPR005861">
    <property type="entry name" value="HisP_aminotrans"/>
</dbReference>
<comment type="cofactor">
    <cofactor evidence="1 6">
        <name>pyridoxal 5'-phosphate</name>
        <dbReference type="ChEBI" id="CHEBI:597326"/>
    </cofactor>
</comment>
<keyword evidence="4 6" id="KW-0808">Transferase</keyword>
<evidence type="ECO:0000256" key="4">
    <source>
        <dbReference type="ARBA" id="ARBA00022679"/>
    </source>
</evidence>
<protein>
    <recommendedName>
        <fullName evidence="6">Histidinol-phosphate aminotransferase</fullName>
        <ecNumber evidence="6">2.6.1.9</ecNumber>
    </recommendedName>
    <alternativeName>
        <fullName evidence="6">Imidazole acetol-phosphate transaminase</fullName>
    </alternativeName>
</protein>
<accession>A0A1C4YS67</accession>
<evidence type="ECO:0000313" key="8">
    <source>
        <dbReference type="EMBL" id="SCF23538.1"/>
    </source>
</evidence>
<dbReference type="PANTHER" id="PTHR43643">
    <property type="entry name" value="HISTIDINOL-PHOSPHATE AMINOTRANSFERASE 2"/>
    <property type="match status" value="1"/>
</dbReference>
<keyword evidence="6" id="KW-0028">Amino-acid biosynthesis</keyword>
<dbReference type="Proteomes" id="UP000183585">
    <property type="component" value="Unassembled WGS sequence"/>
</dbReference>
<comment type="similarity">
    <text evidence="6">Belongs to the class-II pyridoxal-phosphate-dependent aminotransferase family. Histidinol-phosphate aminotransferase subfamily.</text>
</comment>
<evidence type="ECO:0000256" key="2">
    <source>
        <dbReference type="ARBA" id="ARBA00011738"/>
    </source>
</evidence>
<evidence type="ECO:0000259" key="7">
    <source>
        <dbReference type="Pfam" id="PF00155"/>
    </source>
</evidence>
<organism evidence="8 9">
    <name type="scientific">Micromonospora carbonacea</name>
    <dbReference type="NCBI Taxonomy" id="47853"/>
    <lineage>
        <taxon>Bacteria</taxon>
        <taxon>Bacillati</taxon>
        <taxon>Actinomycetota</taxon>
        <taxon>Actinomycetes</taxon>
        <taxon>Micromonosporales</taxon>
        <taxon>Micromonosporaceae</taxon>
        <taxon>Micromonospora</taxon>
    </lineage>
</organism>
<dbReference type="SUPFAM" id="SSF53383">
    <property type="entry name" value="PLP-dependent transferases"/>
    <property type="match status" value="1"/>
</dbReference>
<sequence>MPIRLRPDLAALPPYAPGTMPPVAINLAGNEVRAELPDSVLKAIGDAATRSGRYPDPTASALVARLAERLDVATRNVVVGCGSVTLCHQAVQATCAAGEEVLFPWVSFEAYPVIARIVGATPRPVPLAEDWSPDLPALLAAIGPATRVVFLCAPNNPTGARPGADALRDFLAAVPPSVLVIIDEAYREFAVGPDVPDGVALARELWRQGRDNVAVLRTFSKAHGLAGLRLGYLVGAETVTAALGRVQVPFGASTVAQAAALASLDAEDEVVDRCRTIVRERDRVRRLLVDAGYQVPPSHGNFLWLPIGARSARFAAHCRDHGIAVRAFGADGVRMTIGTTAENDAFVAAARTYGEQPVGTAGRTSRRDQHGDVG</sequence>
<keyword evidence="9" id="KW-1185">Reference proteome</keyword>
<keyword evidence="5 6" id="KW-0663">Pyridoxal phosphate</keyword>
<evidence type="ECO:0000256" key="1">
    <source>
        <dbReference type="ARBA" id="ARBA00001933"/>
    </source>
</evidence>
<dbReference type="InterPro" id="IPR015424">
    <property type="entry name" value="PyrdxlP-dep_Trfase"/>
</dbReference>
<dbReference type="InterPro" id="IPR050106">
    <property type="entry name" value="HistidinolP_aminotransfase"/>
</dbReference>
<keyword evidence="3 6" id="KW-0032">Aminotransferase</keyword>
<dbReference type="PANTHER" id="PTHR43643:SF3">
    <property type="entry name" value="HISTIDINOL-PHOSPHATE AMINOTRANSFERASE"/>
    <property type="match status" value="1"/>
</dbReference>
<evidence type="ECO:0000256" key="3">
    <source>
        <dbReference type="ARBA" id="ARBA00022576"/>
    </source>
</evidence>
<comment type="subunit">
    <text evidence="2 6">Homodimer.</text>
</comment>
<reference evidence="9" key="1">
    <citation type="submission" date="2016-06" db="EMBL/GenBank/DDBJ databases">
        <authorList>
            <person name="Varghese N."/>
            <person name="Submissions Spin"/>
        </authorList>
    </citation>
    <scope>NUCLEOTIDE SEQUENCE [LARGE SCALE GENOMIC DNA]</scope>
    <source>
        <strain evidence="9">DSM 43168</strain>
    </source>
</reference>
<dbReference type="GO" id="GO:0030170">
    <property type="term" value="F:pyridoxal phosphate binding"/>
    <property type="evidence" value="ECO:0007669"/>
    <property type="project" value="InterPro"/>
</dbReference>
<feature type="domain" description="Aminotransferase class I/classII large" evidence="7">
    <location>
        <begin position="25"/>
        <end position="348"/>
    </location>
</feature>
<dbReference type="UniPathway" id="UPA00031">
    <property type="reaction ID" value="UER00012"/>
</dbReference>
<dbReference type="HAMAP" id="MF_01023">
    <property type="entry name" value="HisC_aminotrans_2"/>
    <property type="match status" value="1"/>
</dbReference>
<dbReference type="EC" id="2.6.1.9" evidence="6"/>
<evidence type="ECO:0000313" key="9">
    <source>
        <dbReference type="Proteomes" id="UP000183585"/>
    </source>
</evidence>
<dbReference type="GO" id="GO:0004400">
    <property type="term" value="F:histidinol-phosphate transaminase activity"/>
    <property type="evidence" value="ECO:0007669"/>
    <property type="project" value="UniProtKB-UniRule"/>
</dbReference>
<evidence type="ECO:0000256" key="5">
    <source>
        <dbReference type="ARBA" id="ARBA00022898"/>
    </source>
</evidence>
<comment type="catalytic activity">
    <reaction evidence="6">
        <text>L-histidinol phosphate + 2-oxoglutarate = 3-(imidazol-4-yl)-2-oxopropyl phosphate + L-glutamate</text>
        <dbReference type="Rhea" id="RHEA:23744"/>
        <dbReference type="ChEBI" id="CHEBI:16810"/>
        <dbReference type="ChEBI" id="CHEBI:29985"/>
        <dbReference type="ChEBI" id="CHEBI:57766"/>
        <dbReference type="ChEBI" id="CHEBI:57980"/>
        <dbReference type="EC" id="2.6.1.9"/>
    </reaction>
</comment>
<dbReference type="NCBIfam" id="NF002878">
    <property type="entry name" value="PRK03321.1"/>
    <property type="match status" value="1"/>
</dbReference>
<keyword evidence="6" id="KW-0368">Histidine biosynthesis</keyword>
<dbReference type="Pfam" id="PF00155">
    <property type="entry name" value="Aminotran_1_2"/>
    <property type="match status" value="1"/>
</dbReference>
<dbReference type="EMBL" id="FMCT01000006">
    <property type="protein sequence ID" value="SCF23538.1"/>
    <property type="molecule type" value="Genomic_DNA"/>
</dbReference>
<evidence type="ECO:0000256" key="6">
    <source>
        <dbReference type="HAMAP-Rule" id="MF_01023"/>
    </source>
</evidence>
<dbReference type="InterPro" id="IPR015422">
    <property type="entry name" value="PyrdxlP-dep_Trfase_small"/>
</dbReference>
<dbReference type="Gene3D" id="3.90.1150.10">
    <property type="entry name" value="Aspartate Aminotransferase, domain 1"/>
    <property type="match status" value="1"/>
</dbReference>
<dbReference type="InterPro" id="IPR004839">
    <property type="entry name" value="Aminotransferase_I/II_large"/>
</dbReference>
<dbReference type="AlphaFoldDB" id="A0A1C4YS67"/>
<gene>
    <name evidence="6" type="primary">hisC</name>
    <name evidence="8" type="ORF">GA0070563_106387</name>
</gene>
<proteinExistence type="inferred from homology"/>
<dbReference type="GO" id="GO:0000105">
    <property type="term" value="P:L-histidine biosynthetic process"/>
    <property type="evidence" value="ECO:0007669"/>
    <property type="project" value="UniProtKB-UniRule"/>
</dbReference>
<dbReference type="InterPro" id="IPR015421">
    <property type="entry name" value="PyrdxlP-dep_Trfase_major"/>
</dbReference>
<dbReference type="CDD" id="cd00609">
    <property type="entry name" value="AAT_like"/>
    <property type="match status" value="1"/>
</dbReference>
<dbReference type="Gene3D" id="3.40.640.10">
    <property type="entry name" value="Type I PLP-dependent aspartate aminotransferase-like (Major domain)"/>
    <property type="match status" value="1"/>
</dbReference>
<dbReference type="RefSeq" id="WP_074475301.1">
    <property type="nucleotide sequence ID" value="NZ_FMCT01000006.1"/>
</dbReference>
<dbReference type="InterPro" id="IPR024892">
    <property type="entry name" value="ArAT"/>
</dbReference>